<evidence type="ECO:0000313" key="3">
    <source>
        <dbReference type="Proteomes" id="UP000242763"/>
    </source>
</evidence>
<evidence type="ECO:0000259" key="1">
    <source>
        <dbReference type="Pfam" id="PF13521"/>
    </source>
</evidence>
<gene>
    <name evidence="2" type="ORF">SAMN03080618_01675</name>
</gene>
<dbReference type="EMBL" id="FORF01000008">
    <property type="protein sequence ID" value="SFI92280.1"/>
    <property type="molecule type" value="Genomic_DNA"/>
</dbReference>
<dbReference type="STRING" id="1121003.SAMN03080618_01675"/>
<organism evidence="2 3">
    <name type="scientific">Aquamicrobium aerolatum DSM 21857</name>
    <dbReference type="NCBI Taxonomy" id="1121003"/>
    <lineage>
        <taxon>Bacteria</taxon>
        <taxon>Pseudomonadati</taxon>
        <taxon>Pseudomonadota</taxon>
        <taxon>Alphaproteobacteria</taxon>
        <taxon>Hyphomicrobiales</taxon>
        <taxon>Phyllobacteriaceae</taxon>
        <taxon>Aerobium</taxon>
    </lineage>
</organism>
<accession>A0A1I3M618</accession>
<dbReference type="InterPro" id="IPR027417">
    <property type="entry name" value="P-loop_NTPase"/>
</dbReference>
<dbReference type="RefSeq" id="WP_175556668.1">
    <property type="nucleotide sequence ID" value="NZ_FORF01000008.1"/>
</dbReference>
<proteinExistence type="predicted"/>
<name>A0A1I3M618_9HYPH</name>
<sequence>MDDETAYQPGNPLLAASGLAFILTGCSGGGKSTLLRELARRGHLVRPEAGRQIVREQLHIGGNGLPWTDAQRFVDLAASGTFHLYNATMVADGPVFFDRGLVDLTSFLEMQGFAVPDELKWAVQAYRYARRVFVLPPWRAIYCDDGERGKSFEDACREYDALIEGYRRLGHELIEVAHGTVAMRADFVLANSSPSPGPLA</sequence>
<dbReference type="Pfam" id="PF13521">
    <property type="entry name" value="AAA_28"/>
    <property type="match status" value="1"/>
</dbReference>
<dbReference type="SUPFAM" id="SSF52540">
    <property type="entry name" value="P-loop containing nucleoside triphosphate hydrolases"/>
    <property type="match status" value="1"/>
</dbReference>
<dbReference type="Gene3D" id="3.40.50.300">
    <property type="entry name" value="P-loop containing nucleotide triphosphate hydrolases"/>
    <property type="match status" value="1"/>
</dbReference>
<feature type="domain" description="NadR/Ttd14 AAA" evidence="1">
    <location>
        <begin position="21"/>
        <end position="184"/>
    </location>
</feature>
<protein>
    <submittedName>
        <fullName evidence="2">Predicted ATPase</fullName>
    </submittedName>
</protein>
<keyword evidence="3" id="KW-1185">Reference proteome</keyword>
<dbReference type="InterPro" id="IPR038727">
    <property type="entry name" value="NadR/Ttd14_AAA_dom"/>
</dbReference>
<reference evidence="3" key="1">
    <citation type="submission" date="2016-10" db="EMBL/GenBank/DDBJ databases">
        <authorList>
            <person name="Varghese N."/>
            <person name="Submissions S."/>
        </authorList>
    </citation>
    <scope>NUCLEOTIDE SEQUENCE [LARGE SCALE GENOMIC DNA]</scope>
    <source>
        <strain evidence="3">DSM 21857</strain>
    </source>
</reference>
<evidence type="ECO:0000313" key="2">
    <source>
        <dbReference type="EMBL" id="SFI92280.1"/>
    </source>
</evidence>
<dbReference type="AlphaFoldDB" id="A0A1I3M618"/>
<dbReference type="Proteomes" id="UP000242763">
    <property type="component" value="Unassembled WGS sequence"/>
</dbReference>